<dbReference type="STRING" id="40296.A0A0A2LA13"/>
<dbReference type="Proteomes" id="UP000030104">
    <property type="component" value="Unassembled WGS sequence"/>
</dbReference>
<name>A0A0A2LA13_PENIT</name>
<evidence type="ECO:0000256" key="1">
    <source>
        <dbReference type="ARBA" id="ARBA00004123"/>
    </source>
</evidence>
<dbReference type="HOGENOM" id="CLU_012538_1_0_1"/>
<dbReference type="GO" id="GO:0005634">
    <property type="term" value="C:nucleus"/>
    <property type="evidence" value="ECO:0007669"/>
    <property type="project" value="UniProtKB-SubCell"/>
</dbReference>
<keyword evidence="5" id="KW-0862">Zinc</keyword>
<dbReference type="GO" id="GO:0008270">
    <property type="term" value="F:zinc ion binding"/>
    <property type="evidence" value="ECO:0007669"/>
    <property type="project" value="UniProtKB-KW"/>
</dbReference>
<evidence type="ECO:0000256" key="2">
    <source>
        <dbReference type="ARBA" id="ARBA00022723"/>
    </source>
</evidence>
<comment type="subcellular location">
    <subcellularLocation>
        <location evidence="1">Nucleus</location>
    </subcellularLocation>
</comment>
<evidence type="ECO:0000256" key="6">
    <source>
        <dbReference type="ARBA" id="ARBA00023242"/>
    </source>
</evidence>
<organism evidence="7 8">
    <name type="scientific">Penicillium italicum</name>
    <name type="common">Blue mold</name>
    <dbReference type="NCBI Taxonomy" id="40296"/>
    <lineage>
        <taxon>Eukaryota</taxon>
        <taxon>Fungi</taxon>
        <taxon>Dikarya</taxon>
        <taxon>Ascomycota</taxon>
        <taxon>Pezizomycotina</taxon>
        <taxon>Eurotiomycetes</taxon>
        <taxon>Eurotiomycetidae</taxon>
        <taxon>Eurotiales</taxon>
        <taxon>Aspergillaceae</taxon>
        <taxon>Penicillium</taxon>
    </lineage>
</organism>
<keyword evidence="6" id="KW-0539">Nucleus</keyword>
<dbReference type="EMBL" id="JQGA01000238">
    <property type="protein sequence ID" value="KGO76784.1"/>
    <property type="molecule type" value="Genomic_DNA"/>
</dbReference>
<evidence type="ECO:0000256" key="4">
    <source>
        <dbReference type="ARBA" id="ARBA00022771"/>
    </source>
</evidence>
<dbReference type="InterPro" id="IPR051059">
    <property type="entry name" value="VerF-like"/>
</dbReference>
<gene>
    <name evidence="7" type="ORF">PITC_089880</name>
</gene>
<evidence type="ECO:0000313" key="8">
    <source>
        <dbReference type="Proteomes" id="UP000030104"/>
    </source>
</evidence>
<protein>
    <recommendedName>
        <fullName evidence="9">Transcription factor, fungi</fullName>
    </recommendedName>
</protein>
<keyword evidence="4" id="KW-0863">Zinc-finger</keyword>
<evidence type="ECO:0000256" key="5">
    <source>
        <dbReference type="ARBA" id="ARBA00022833"/>
    </source>
</evidence>
<dbReference type="PANTHER" id="PTHR40626">
    <property type="entry name" value="MIP31509P"/>
    <property type="match status" value="1"/>
</dbReference>
<dbReference type="GO" id="GO:0000978">
    <property type="term" value="F:RNA polymerase II cis-regulatory region sequence-specific DNA binding"/>
    <property type="evidence" value="ECO:0007669"/>
    <property type="project" value="InterPro"/>
</dbReference>
<dbReference type="GO" id="GO:0000785">
    <property type="term" value="C:chromatin"/>
    <property type="evidence" value="ECO:0007669"/>
    <property type="project" value="TreeGrafter"/>
</dbReference>
<accession>A0A0A2LA13</accession>
<dbReference type="PANTHER" id="PTHR40626:SF3">
    <property type="entry name" value="TRANSCRIPTION FACTOR WITH C2H2 AND ZN(2)-CYS(6) DNA BINDING DOMAIN (EUROFUNG)-RELATED"/>
    <property type="match status" value="1"/>
</dbReference>
<dbReference type="AlphaFoldDB" id="A0A0A2LA13"/>
<sequence>MVLMGGCMSPSEADRHNARSLLDIAERIVFSQPMFSTTANKSGGTGQSHRTQISNLQATYLICIMQKWEGSNETKIRIQRDQFTKFVSATRAMGLSRARHSHRPITSEFDDSEWRAWIEREEFIRMCNYVFLLDSAFVIFHNSFPRMVLQEMQIDLTSPEPWFQASSPADFLSVVQSNPGLPEKHLSLVDFVRRLCNATPNQSTNFLDGASKLNLFTIATAIHGLIFHQRSSLYTPPLSDNPLGKALDRWEVAWKSNQQQELNMRASRDTSRIVDEQDGFMHYANEFAVLARISLELSYFSPTDRSELVEGLSDGSFRGAFATFDQAGMGPVGDLMLAVENLSLNK</sequence>
<comment type="caution">
    <text evidence="7">The sequence shown here is derived from an EMBL/GenBank/DDBJ whole genome shotgun (WGS) entry which is preliminary data.</text>
</comment>
<keyword evidence="2" id="KW-0479">Metal-binding</keyword>
<dbReference type="GO" id="GO:0000981">
    <property type="term" value="F:DNA-binding transcription factor activity, RNA polymerase II-specific"/>
    <property type="evidence" value="ECO:0007669"/>
    <property type="project" value="InterPro"/>
</dbReference>
<proteinExistence type="predicted"/>
<dbReference type="OrthoDB" id="654211at2759"/>
<reference evidence="7 8" key="1">
    <citation type="journal article" date="2015" name="Mol. Plant Microbe Interact.">
        <title>Genome, transcriptome, and functional analyses of Penicillium expansum provide new insights into secondary metabolism and pathogenicity.</title>
        <authorList>
            <person name="Ballester A.R."/>
            <person name="Marcet-Houben M."/>
            <person name="Levin E."/>
            <person name="Sela N."/>
            <person name="Selma-Lazaro C."/>
            <person name="Carmona L."/>
            <person name="Wisniewski M."/>
            <person name="Droby S."/>
            <person name="Gonzalez-Candelas L."/>
            <person name="Gabaldon T."/>
        </authorList>
    </citation>
    <scope>NUCLEOTIDE SEQUENCE [LARGE SCALE GENOMIC DNA]</scope>
    <source>
        <strain evidence="7 8">PHI-1</strain>
    </source>
</reference>
<dbReference type="OMA" id="WIEYVIS"/>
<keyword evidence="3" id="KW-0677">Repeat</keyword>
<dbReference type="PhylomeDB" id="A0A0A2LA13"/>
<evidence type="ECO:0000313" key="7">
    <source>
        <dbReference type="EMBL" id="KGO76784.1"/>
    </source>
</evidence>
<evidence type="ECO:0000256" key="3">
    <source>
        <dbReference type="ARBA" id="ARBA00022737"/>
    </source>
</evidence>
<keyword evidence="8" id="KW-1185">Reference proteome</keyword>
<evidence type="ECO:0008006" key="9">
    <source>
        <dbReference type="Google" id="ProtNLM"/>
    </source>
</evidence>